<gene>
    <name evidence="4" type="ORF">RMQ68_03670</name>
</gene>
<protein>
    <submittedName>
        <fullName evidence="4">Lysozyme inhibitor LprI family protein</fullName>
    </submittedName>
</protein>
<feature type="domain" description="Lysozyme inhibitor LprI-like N-terminal" evidence="3">
    <location>
        <begin position="26"/>
        <end position="81"/>
    </location>
</feature>
<dbReference type="GO" id="GO:0005576">
    <property type="term" value="C:extracellular region"/>
    <property type="evidence" value="ECO:0007669"/>
    <property type="project" value="TreeGrafter"/>
</dbReference>
<feature type="signal peptide" evidence="2">
    <location>
        <begin position="1"/>
        <end position="21"/>
    </location>
</feature>
<dbReference type="EMBL" id="CP134854">
    <property type="protein sequence ID" value="WNL30496.1"/>
    <property type="molecule type" value="Genomic_DNA"/>
</dbReference>
<keyword evidence="1" id="KW-0175">Coiled coil</keyword>
<dbReference type="InterPro" id="IPR009739">
    <property type="entry name" value="LprI-like_N"/>
</dbReference>
<dbReference type="PANTHER" id="PTHR37549">
    <property type="entry name" value="LIPOPROTEIN LPRI"/>
    <property type="match status" value="1"/>
</dbReference>
<evidence type="ECO:0000256" key="1">
    <source>
        <dbReference type="SAM" id="Coils"/>
    </source>
</evidence>
<dbReference type="Pfam" id="PF07007">
    <property type="entry name" value="LprI"/>
    <property type="match status" value="1"/>
</dbReference>
<evidence type="ECO:0000313" key="4">
    <source>
        <dbReference type="EMBL" id="WNL30496.1"/>
    </source>
</evidence>
<accession>A0AA96IGM4</accession>
<dbReference type="PANTHER" id="PTHR37549:SF1">
    <property type="entry name" value="LIPOPROTEIN LPRI"/>
    <property type="match status" value="1"/>
</dbReference>
<feature type="chain" id="PRO_5041707274" evidence="2">
    <location>
        <begin position="22"/>
        <end position="287"/>
    </location>
</feature>
<reference evidence="4" key="1">
    <citation type="submission" date="2023-09" db="EMBL/GenBank/DDBJ databases">
        <title>Arcobacter tbilisiensis sp. nov. isolated from chicken meat in Tbilisi, Georgia.</title>
        <authorList>
            <person name="Matthias R."/>
            <person name="Zautner A.E."/>
        </authorList>
    </citation>
    <scope>NUCLEOTIDE SEQUENCE</scope>
    <source>
        <strain evidence="4">LEO 52</strain>
    </source>
</reference>
<sequence>MKRISLLCFLSGLVFANVVFGASFNCSKASNKIEVMICSDAELSALDDNLSKIYKQVLNETDNKEYIKSEQMKWIKTRNNCNTIDCLKKYYEDRIFKLKNNKLDFEDNNTKKVEKKSLNNSKKYAGVTFGENINNYESYIHAHSFYDMRGTGVSYTYAGFVGHVISTKKDNIIDKISIEKRFYNEDEVNNLKNSFDSKYKFIDKMEQAKINVYDERYKEIIYSYYDENAVIKLIIDDYSFFSESYNAHVTLEYITKDLFNEIEAEKELRKTKEEERLNKHKKEAEGL</sequence>
<feature type="coiled-coil region" evidence="1">
    <location>
        <begin position="255"/>
        <end position="285"/>
    </location>
</feature>
<evidence type="ECO:0000256" key="2">
    <source>
        <dbReference type="SAM" id="SignalP"/>
    </source>
</evidence>
<evidence type="ECO:0000259" key="3">
    <source>
        <dbReference type="Pfam" id="PF07007"/>
    </source>
</evidence>
<keyword evidence="2" id="KW-0732">Signal</keyword>
<dbReference type="AlphaFoldDB" id="A0AA96IGM4"/>
<name>A0AA96IGM4_9BACT</name>
<proteinExistence type="predicted"/>
<dbReference type="InterPro" id="IPR052755">
    <property type="entry name" value="Lysozyme_Inhibitor_LprI"/>
</dbReference>
<dbReference type="Gene3D" id="1.20.1270.180">
    <property type="match status" value="1"/>
</dbReference>
<organism evidence="4">
    <name type="scientific">Arcobacter sp. AZ-2023</name>
    <dbReference type="NCBI Taxonomy" id="3074453"/>
    <lineage>
        <taxon>Bacteria</taxon>
        <taxon>Pseudomonadati</taxon>
        <taxon>Campylobacterota</taxon>
        <taxon>Epsilonproteobacteria</taxon>
        <taxon>Campylobacterales</taxon>
        <taxon>Arcobacteraceae</taxon>
        <taxon>Arcobacter</taxon>
    </lineage>
</organism>